<evidence type="ECO:0000256" key="4">
    <source>
        <dbReference type="ARBA" id="ARBA00022729"/>
    </source>
</evidence>
<protein>
    <submittedName>
        <fullName evidence="12">Receptor-like protein 11</fullName>
    </submittedName>
</protein>
<proteinExistence type="predicted"/>
<dbReference type="Gene3D" id="3.80.10.10">
    <property type="entry name" value="Ribonuclease Inhibitor"/>
    <property type="match status" value="1"/>
</dbReference>
<dbReference type="GeneID" id="107001594"/>
<evidence type="ECO:0000256" key="1">
    <source>
        <dbReference type="ARBA" id="ARBA00004479"/>
    </source>
</evidence>
<keyword evidence="4 9" id="KW-0732">Signal</keyword>
<dbReference type="PANTHER" id="PTHR48061:SF19">
    <property type="entry name" value="RECEPTOR-LIKE PROTEIN 12"/>
    <property type="match status" value="1"/>
</dbReference>
<evidence type="ECO:0000256" key="9">
    <source>
        <dbReference type="SAM" id="SignalP"/>
    </source>
</evidence>
<keyword evidence="2" id="KW-0433">Leucine-rich repeat</keyword>
<evidence type="ECO:0000259" key="10">
    <source>
        <dbReference type="Pfam" id="PF08263"/>
    </source>
</evidence>
<feature type="signal peptide" evidence="9">
    <location>
        <begin position="1"/>
        <end position="26"/>
    </location>
</feature>
<evidence type="ECO:0000256" key="6">
    <source>
        <dbReference type="ARBA" id="ARBA00022989"/>
    </source>
</evidence>
<dbReference type="InterPro" id="IPR046956">
    <property type="entry name" value="RLP23-like"/>
</dbReference>
<sequence length="220" mass="24485">MKISLLLQLSFITMLVVFLIDSPVYGHCLGDQKALLLKLKNGLTFDSSRSTKLVRWSQNTDCCQWPGVSCDQKGHALVLELDSEAIFSGLENPNQSIRSSIPMELSRLTKLMFLDLSNVALKLERGDLQTLVGNLANLRELYLDEVYISLKRIGWCSTLSSSLPQLRVLSMTDCGISSPFDPVLLNLHFLSVIRLDGNNLSSIVPELLANFTKLTNPQSQ</sequence>
<comment type="subcellular location">
    <subcellularLocation>
        <location evidence="1">Membrane</location>
        <topology evidence="1">Single-pass type I membrane protein</topology>
    </subcellularLocation>
</comment>
<reference evidence="12" key="2">
    <citation type="submission" date="2025-08" db="UniProtKB">
        <authorList>
            <consortium name="RefSeq"/>
        </authorList>
    </citation>
    <scope>IDENTIFICATION</scope>
</reference>
<evidence type="ECO:0000256" key="3">
    <source>
        <dbReference type="ARBA" id="ARBA00022692"/>
    </source>
</evidence>
<dbReference type="PANTHER" id="PTHR48061">
    <property type="entry name" value="LEUCINE-RICH REPEAT RECEPTOR PROTEIN KINASE EMS1-LIKE-RELATED"/>
    <property type="match status" value="1"/>
</dbReference>
<accession>A0ABM1UWV0</accession>
<keyword evidence="11" id="KW-1185">Reference proteome</keyword>
<keyword evidence="5" id="KW-0677">Repeat</keyword>
<dbReference type="Pfam" id="PF08263">
    <property type="entry name" value="LRRNT_2"/>
    <property type="match status" value="1"/>
</dbReference>
<name>A0ABM1UWV0_SOLPN</name>
<evidence type="ECO:0000313" key="12">
    <source>
        <dbReference type="RefSeq" id="XP_027767968.1"/>
    </source>
</evidence>
<evidence type="ECO:0000256" key="7">
    <source>
        <dbReference type="ARBA" id="ARBA00023136"/>
    </source>
</evidence>
<dbReference type="InterPro" id="IPR032675">
    <property type="entry name" value="LRR_dom_sf"/>
</dbReference>
<dbReference type="Proteomes" id="UP000694930">
    <property type="component" value="Chromosome 10"/>
</dbReference>
<evidence type="ECO:0000313" key="11">
    <source>
        <dbReference type="Proteomes" id="UP000694930"/>
    </source>
</evidence>
<reference evidence="11" key="1">
    <citation type="journal article" date="2014" name="Nat. Genet.">
        <title>The genome of the stress-tolerant wild tomato species Solanum pennellii.</title>
        <authorList>
            <person name="Bolger A."/>
            <person name="Scossa F."/>
            <person name="Bolger M.E."/>
            <person name="Lanz C."/>
            <person name="Maumus F."/>
            <person name="Tohge T."/>
            <person name="Quesneville H."/>
            <person name="Alseekh S."/>
            <person name="Sorensen I."/>
            <person name="Lichtenstein G."/>
            <person name="Fich E.A."/>
            <person name="Conte M."/>
            <person name="Keller H."/>
            <person name="Schneeberger K."/>
            <person name="Schwacke R."/>
            <person name="Ofner I."/>
            <person name="Vrebalov J."/>
            <person name="Xu Y."/>
            <person name="Osorio S."/>
            <person name="Aflitos S.A."/>
            <person name="Schijlen E."/>
            <person name="Jimenez-Gomez J.M."/>
            <person name="Ryngajllo M."/>
            <person name="Kimura S."/>
            <person name="Kumar R."/>
            <person name="Koenig D."/>
            <person name="Headland L.R."/>
            <person name="Maloof J.N."/>
            <person name="Sinha N."/>
            <person name="van Ham R.C."/>
            <person name="Lankhorst R.K."/>
            <person name="Mao L."/>
            <person name="Vogel A."/>
            <person name="Arsova B."/>
            <person name="Panstruga R."/>
            <person name="Fei Z."/>
            <person name="Rose J.K."/>
            <person name="Zamir D."/>
            <person name="Carrari F."/>
            <person name="Giovannoni J.J."/>
            <person name="Weigel D."/>
            <person name="Usadel B."/>
            <person name="Fernie A.R."/>
        </authorList>
    </citation>
    <scope>NUCLEOTIDE SEQUENCE [LARGE SCALE GENOMIC DNA]</scope>
    <source>
        <strain evidence="11">cv. LA0716</strain>
    </source>
</reference>
<evidence type="ECO:0000256" key="8">
    <source>
        <dbReference type="ARBA" id="ARBA00023180"/>
    </source>
</evidence>
<keyword evidence="8" id="KW-0325">Glycoprotein</keyword>
<feature type="domain" description="Leucine-rich repeat-containing N-terminal plant-type" evidence="10">
    <location>
        <begin position="30"/>
        <end position="71"/>
    </location>
</feature>
<dbReference type="RefSeq" id="XP_027767968.1">
    <property type="nucleotide sequence ID" value="XM_027912167.1"/>
</dbReference>
<keyword evidence="6" id="KW-1133">Transmembrane helix</keyword>
<dbReference type="InterPro" id="IPR013210">
    <property type="entry name" value="LRR_N_plant-typ"/>
</dbReference>
<evidence type="ECO:0000256" key="5">
    <source>
        <dbReference type="ARBA" id="ARBA00022737"/>
    </source>
</evidence>
<feature type="chain" id="PRO_5046922027" evidence="9">
    <location>
        <begin position="27"/>
        <end position="220"/>
    </location>
</feature>
<evidence type="ECO:0000256" key="2">
    <source>
        <dbReference type="ARBA" id="ARBA00022614"/>
    </source>
</evidence>
<gene>
    <name evidence="12" type="primary">LOC107001594</name>
</gene>
<keyword evidence="3" id="KW-0812">Transmembrane</keyword>
<organism evidence="11 12">
    <name type="scientific">Solanum pennellii</name>
    <name type="common">Tomato</name>
    <name type="synonym">Lycopersicon pennellii</name>
    <dbReference type="NCBI Taxonomy" id="28526"/>
    <lineage>
        <taxon>Eukaryota</taxon>
        <taxon>Viridiplantae</taxon>
        <taxon>Streptophyta</taxon>
        <taxon>Embryophyta</taxon>
        <taxon>Tracheophyta</taxon>
        <taxon>Spermatophyta</taxon>
        <taxon>Magnoliopsida</taxon>
        <taxon>eudicotyledons</taxon>
        <taxon>Gunneridae</taxon>
        <taxon>Pentapetalae</taxon>
        <taxon>asterids</taxon>
        <taxon>lamiids</taxon>
        <taxon>Solanales</taxon>
        <taxon>Solanaceae</taxon>
        <taxon>Solanoideae</taxon>
        <taxon>Solaneae</taxon>
        <taxon>Solanum</taxon>
        <taxon>Solanum subgen. Lycopersicon</taxon>
    </lineage>
</organism>
<keyword evidence="7" id="KW-0472">Membrane</keyword>
<dbReference type="SUPFAM" id="SSF52058">
    <property type="entry name" value="L domain-like"/>
    <property type="match status" value="1"/>
</dbReference>